<comment type="similarity">
    <text evidence="2 9">Belongs to the ammonia transporter channel (TC 1.A.11.2) family.</text>
</comment>
<feature type="transmembrane region" description="Helical" evidence="9">
    <location>
        <begin position="226"/>
        <end position="245"/>
    </location>
</feature>
<dbReference type="PANTHER" id="PTHR43029">
    <property type="entry name" value="AMMONIUM TRANSPORTER MEP2"/>
    <property type="match status" value="1"/>
</dbReference>
<evidence type="ECO:0000256" key="5">
    <source>
        <dbReference type="ARBA" id="ARBA00022989"/>
    </source>
</evidence>
<feature type="transmembrane region" description="Helical" evidence="9">
    <location>
        <begin position="12"/>
        <end position="33"/>
    </location>
</feature>
<evidence type="ECO:0000256" key="7">
    <source>
        <dbReference type="ARBA" id="ARBA00023177"/>
    </source>
</evidence>
<evidence type="ECO:0000313" key="12">
    <source>
        <dbReference type="Proteomes" id="UP000182498"/>
    </source>
</evidence>
<keyword evidence="5 9" id="KW-1133">Transmembrane helix</keyword>
<feature type="domain" description="Ammonium transporter AmtB-like" evidence="10">
    <location>
        <begin position="11"/>
        <end position="404"/>
    </location>
</feature>
<keyword evidence="12" id="KW-1185">Reference proteome</keyword>
<dbReference type="PANTHER" id="PTHR43029:SF10">
    <property type="entry name" value="AMMONIUM TRANSPORTER MEP2"/>
    <property type="match status" value="1"/>
</dbReference>
<feature type="transmembrane region" description="Helical" evidence="9">
    <location>
        <begin position="312"/>
        <end position="333"/>
    </location>
</feature>
<evidence type="ECO:0000259" key="10">
    <source>
        <dbReference type="Pfam" id="PF00909"/>
    </source>
</evidence>
<feature type="transmembrane region" description="Helical" evidence="9">
    <location>
        <begin position="128"/>
        <end position="148"/>
    </location>
</feature>
<feature type="transmembrane region" description="Helical" evidence="9">
    <location>
        <begin position="353"/>
        <end position="375"/>
    </location>
</feature>
<dbReference type="SUPFAM" id="SSF111352">
    <property type="entry name" value="Ammonium transporter"/>
    <property type="match status" value="1"/>
</dbReference>
<feature type="transmembrane region" description="Helical" evidence="9">
    <location>
        <begin position="40"/>
        <end position="61"/>
    </location>
</feature>
<dbReference type="GO" id="GO:0008519">
    <property type="term" value="F:ammonium channel activity"/>
    <property type="evidence" value="ECO:0007669"/>
    <property type="project" value="InterPro"/>
</dbReference>
<dbReference type="InterPro" id="IPR024041">
    <property type="entry name" value="NH4_transpt_AmtB-like_dom"/>
</dbReference>
<dbReference type="NCBIfam" id="TIGR00836">
    <property type="entry name" value="amt"/>
    <property type="match status" value="1"/>
</dbReference>
<evidence type="ECO:0000313" key="11">
    <source>
        <dbReference type="EMBL" id="CUU65592.1"/>
    </source>
</evidence>
<dbReference type="AlphaFoldDB" id="A0A0X2NJC4"/>
<evidence type="ECO:0000256" key="8">
    <source>
        <dbReference type="ARBA" id="ARBA00050025"/>
    </source>
</evidence>
<feature type="transmembrane region" description="Helical" evidence="9">
    <location>
        <begin position="102"/>
        <end position="121"/>
    </location>
</feature>
<dbReference type="EMBL" id="FAUH01000005">
    <property type="protein sequence ID" value="CUU65592.1"/>
    <property type="molecule type" value="Genomic_DNA"/>
</dbReference>
<evidence type="ECO:0000256" key="6">
    <source>
        <dbReference type="ARBA" id="ARBA00023136"/>
    </source>
</evidence>
<feature type="transmembrane region" description="Helical" evidence="9">
    <location>
        <begin position="281"/>
        <end position="300"/>
    </location>
</feature>
<sequence>MIDPQELADVAWVLAAMTVVLLMFPGIALFYGGMSGKNNVLNMFAMTMSTLGTVTVLYVLFGHSLVLGDSLGGVIGDPTTFFGLVGNEDSGVDGGFSVTSDMAFYTMFACITVAIVASGALGRMKFSAWIVFSMVWVTLVYFPLGHWVFGDGWMGRVLDFHDYAGGTAVHMASGFASLALALVLGPRKKTASRPHSMPLVLLGAGILWMGWMGFNGGSAGGANYVAQYTMMTTVYAGGTGMLGFMLYEKFRHGKSTVLGLASGAIAGLVAITPAADGVDPFGALALGLIAGAFVAWACTWKTKLGIDESLDAWAVHGLGGIVGALFVVFFGWATYTNDEPIRGIFFGGDISLLWGELAAIAVTCTFSFSVTWIIVKVMDKTMGIRVNDEDEDDLDFKLHGETAYDYN</sequence>
<dbReference type="GO" id="GO:0005886">
    <property type="term" value="C:plasma membrane"/>
    <property type="evidence" value="ECO:0007669"/>
    <property type="project" value="UniProtKB-SubCell"/>
</dbReference>
<proteinExistence type="inferred from homology"/>
<dbReference type="Proteomes" id="UP000182498">
    <property type="component" value="Unassembled WGS sequence"/>
</dbReference>
<feature type="transmembrane region" description="Helical" evidence="9">
    <location>
        <begin position="257"/>
        <end position="275"/>
    </location>
</feature>
<dbReference type="RefSeq" id="WP_082796409.1">
    <property type="nucleotide sequence ID" value="NZ_CAURZS010000016.1"/>
</dbReference>
<dbReference type="Pfam" id="PF00909">
    <property type="entry name" value="Ammonium_transp"/>
    <property type="match status" value="1"/>
</dbReference>
<evidence type="ECO:0000256" key="2">
    <source>
        <dbReference type="ARBA" id="ARBA00005887"/>
    </source>
</evidence>
<evidence type="ECO:0000256" key="4">
    <source>
        <dbReference type="ARBA" id="ARBA00022692"/>
    </source>
</evidence>
<protein>
    <recommendedName>
        <fullName evidence="8 9">Ammonium transporter</fullName>
    </recommendedName>
</protein>
<dbReference type="InterPro" id="IPR018047">
    <property type="entry name" value="Ammonium_transpt_CS"/>
</dbReference>
<evidence type="ECO:0000256" key="3">
    <source>
        <dbReference type="ARBA" id="ARBA00022448"/>
    </source>
</evidence>
<accession>A0A0X2NJC4</accession>
<comment type="subcellular location">
    <subcellularLocation>
        <location evidence="9">Cell membrane</location>
        <topology evidence="9">Multi-pass membrane protein</topology>
    </subcellularLocation>
    <subcellularLocation>
        <location evidence="1">Membrane</location>
        <topology evidence="1">Multi-pass membrane protein</topology>
    </subcellularLocation>
</comment>
<keyword evidence="3 9" id="KW-0813">Transport</keyword>
<organism evidence="11 12">
    <name type="scientific">Corynebacterium variabile</name>
    <dbReference type="NCBI Taxonomy" id="1727"/>
    <lineage>
        <taxon>Bacteria</taxon>
        <taxon>Bacillati</taxon>
        <taxon>Actinomycetota</taxon>
        <taxon>Actinomycetes</taxon>
        <taxon>Mycobacteriales</taxon>
        <taxon>Corynebacteriaceae</taxon>
        <taxon>Corynebacterium</taxon>
    </lineage>
</organism>
<feature type="transmembrane region" description="Helical" evidence="9">
    <location>
        <begin position="168"/>
        <end position="185"/>
    </location>
</feature>
<keyword evidence="7 9" id="KW-0924">Ammonia transport</keyword>
<keyword evidence="6 9" id="KW-0472">Membrane</keyword>
<reference evidence="12" key="1">
    <citation type="submission" date="2015-11" db="EMBL/GenBank/DDBJ databases">
        <authorList>
            <person name="Dugat-Bony E."/>
        </authorList>
    </citation>
    <scope>NUCLEOTIDE SEQUENCE [LARGE SCALE GENOMIC DNA]</scope>
    <source>
        <strain evidence="12">Mu292</strain>
    </source>
</reference>
<evidence type="ECO:0000256" key="9">
    <source>
        <dbReference type="RuleBase" id="RU362002"/>
    </source>
</evidence>
<evidence type="ECO:0000256" key="1">
    <source>
        <dbReference type="ARBA" id="ARBA00004141"/>
    </source>
</evidence>
<dbReference type="InterPro" id="IPR001905">
    <property type="entry name" value="Ammonium_transpt"/>
</dbReference>
<dbReference type="InterPro" id="IPR029020">
    <property type="entry name" value="Ammonium/urea_transptr"/>
</dbReference>
<dbReference type="PROSITE" id="PS01219">
    <property type="entry name" value="AMMONIUM_TRANSP"/>
    <property type="match status" value="1"/>
</dbReference>
<feature type="transmembrane region" description="Helical" evidence="9">
    <location>
        <begin position="197"/>
        <end position="214"/>
    </location>
</feature>
<name>A0A0X2NJC4_9CORY</name>
<dbReference type="Gene3D" id="1.10.3430.10">
    <property type="entry name" value="Ammonium transporter AmtB like domains"/>
    <property type="match status" value="1"/>
</dbReference>
<gene>
    <name evidence="11" type="ORF">CVAR292_00920</name>
</gene>
<dbReference type="OrthoDB" id="9814202at2"/>
<keyword evidence="4 9" id="KW-0812">Transmembrane</keyword>